<accession>A0A430HC56</accession>
<keyword evidence="1" id="KW-0472">Membrane</keyword>
<feature type="transmembrane region" description="Helical" evidence="1">
    <location>
        <begin position="863"/>
        <end position="883"/>
    </location>
</feature>
<dbReference type="Proteomes" id="UP000278085">
    <property type="component" value="Unassembled WGS sequence"/>
</dbReference>
<dbReference type="Gene3D" id="3.30.2090.10">
    <property type="entry name" value="Multidrug efflux transporter AcrB TolC docking domain, DN and DC subdomains"/>
    <property type="match status" value="2"/>
</dbReference>
<dbReference type="AlphaFoldDB" id="A0A430HC56"/>
<dbReference type="GO" id="GO:0005886">
    <property type="term" value="C:plasma membrane"/>
    <property type="evidence" value="ECO:0007669"/>
    <property type="project" value="TreeGrafter"/>
</dbReference>
<keyword evidence="1" id="KW-1133">Transmembrane helix</keyword>
<keyword evidence="1" id="KW-0812">Transmembrane</keyword>
<evidence type="ECO:0000313" key="3">
    <source>
        <dbReference type="Proteomes" id="UP000278085"/>
    </source>
</evidence>
<feature type="transmembrane region" description="Helical" evidence="1">
    <location>
        <begin position="12"/>
        <end position="29"/>
    </location>
</feature>
<sequence>MNFSQLSIRNPLPAILLFVLLGVGGLVSFQRMAVQNSPDIEVPVVLVNTSLPGASPAQLESEVARKIENALAAIPFVRHISSTISEGSVATSVEFRIGRDVNDAVTEVRDAVDRIRRDLPVEMRDPIIAKVADAGVDAVLTYTVSSERMDQAELSWLVDSTVSKALLRIGGVGRVGRVGGISREVLIELDPARMAALNVSAAVVSQQLQRMQQESPSGRANIGGANQAVRTIGTVRSVADIAALEMVLPDGRKIRLDQVARVADTQAEPTSILLLDGKAVVGFEVMRSTGASDIAVAEAVRKAVAKLAASEKNVVFLETMNKVDAVQENYDGSMTLLYEGALLTVLVVWFFLRDWRATLISAVALPLSVVPTFLVIHLLGFTLNMVTLLSLALVIGILVDDAIVEIENIMRHLRMGKTPFQAALDAADEIGLAVVATTATLVAVFLPTAFLNDIVGQYFKQFGWTASVAVLASLLVARLLTPMMAAFLLKPVLETQVHKENRLMAPYLRAVRWCLAHRKSTMLMSAAFFIGSLALIPHLPSDFIPPANGVTTNVSLELPPGSTLADTRVAAEQARVLIEQDQDVTQVYSVIGDGGVRRASLSVSLKPRDQRSRKQIEVNAALRAALFGVAGTRVTVGDGDDGDELAFMLSGDDPETLKTAVNAIQHEIRSIGGLGSIYSNISLVRPELVVIPDFARAADLGVTVDAIGQTLRVATEGDYDNALAKLNLPDRQIPIRVRLPASSRQDLGLIEKLAVPGKNGNVPLGAVADLRIDSAPAQIDRRDRTRKVVIHVGLNGKDYDEVMDKIEELPAMKNLPADVKRGKQGDAERKGELFGSFLLALGIGILCVYMVLVLLFKGVMQPITVMAALPLSIGGAFLALLVTNSSLSMPSLIGLLMLMGISVKNSILLVEYAIRVRREGMSRFDALIDACRKRAQPIIMTTTAMSAGMLPIALGWSADPSFRAPMAIAVIGGLLTSTFLSLLVIPVVFTLIDDLMLWAARKSGRRTAAAQTAMPAPVLQ</sequence>
<feature type="transmembrane region" description="Helical" evidence="1">
    <location>
        <begin position="889"/>
        <end position="914"/>
    </location>
</feature>
<dbReference type="InterPro" id="IPR027463">
    <property type="entry name" value="AcrB_DN_DC_subdom"/>
</dbReference>
<feature type="transmembrane region" description="Helical" evidence="1">
    <location>
        <begin position="522"/>
        <end position="539"/>
    </location>
</feature>
<dbReference type="OrthoDB" id="9177212at2"/>
<feature type="transmembrane region" description="Helical" evidence="1">
    <location>
        <begin position="935"/>
        <end position="954"/>
    </location>
</feature>
<dbReference type="InterPro" id="IPR001036">
    <property type="entry name" value="Acrflvin-R"/>
</dbReference>
<dbReference type="EMBL" id="RXLQ01000041">
    <property type="protein sequence ID" value="RSZ55095.1"/>
    <property type="molecule type" value="Genomic_DNA"/>
</dbReference>
<dbReference type="SUPFAM" id="SSF82714">
    <property type="entry name" value="Multidrug efflux transporter AcrB TolC docking domain, DN and DC subdomains"/>
    <property type="match status" value="2"/>
</dbReference>
<organism evidence="2 3">
    <name type="scientific">Massilia atriviolacea</name>
    <dbReference type="NCBI Taxonomy" id="2495579"/>
    <lineage>
        <taxon>Bacteria</taxon>
        <taxon>Pseudomonadati</taxon>
        <taxon>Pseudomonadota</taxon>
        <taxon>Betaproteobacteria</taxon>
        <taxon>Burkholderiales</taxon>
        <taxon>Oxalobacteraceae</taxon>
        <taxon>Telluria group</taxon>
        <taxon>Massilia</taxon>
    </lineage>
</organism>
<reference evidence="2 3" key="1">
    <citation type="submission" date="2018-12" db="EMBL/GenBank/DDBJ databases">
        <authorList>
            <person name="Yang E."/>
        </authorList>
    </citation>
    <scope>NUCLEOTIDE SEQUENCE [LARGE SCALE GENOMIC DNA]</scope>
    <source>
        <strain evidence="2 3">SOD</strain>
    </source>
</reference>
<dbReference type="PANTHER" id="PTHR32063">
    <property type="match status" value="1"/>
</dbReference>
<dbReference type="RefSeq" id="WP_126077929.1">
    <property type="nucleotide sequence ID" value="NZ_CP051166.1"/>
</dbReference>
<feature type="transmembrane region" description="Helical" evidence="1">
    <location>
        <begin position="335"/>
        <end position="352"/>
    </location>
</feature>
<feature type="transmembrane region" description="Helical" evidence="1">
    <location>
        <begin position="430"/>
        <end position="450"/>
    </location>
</feature>
<feature type="transmembrane region" description="Helical" evidence="1">
    <location>
        <begin position="966"/>
        <end position="992"/>
    </location>
</feature>
<dbReference type="SUPFAM" id="SSF82866">
    <property type="entry name" value="Multidrug efflux transporter AcrB transmembrane domain"/>
    <property type="match status" value="2"/>
</dbReference>
<keyword evidence="3" id="KW-1185">Reference proteome</keyword>
<dbReference type="Gene3D" id="3.30.70.1440">
    <property type="entry name" value="Multidrug efflux transporter AcrB pore domain"/>
    <property type="match status" value="1"/>
</dbReference>
<feature type="transmembrane region" description="Helical" evidence="1">
    <location>
        <begin position="385"/>
        <end position="409"/>
    </location>
</feature>
<feature type="transmembrane region" description="Helical" evidence="1">
    <location>
        <begin position="462"/>
        <end position="480"/>
    </location>
</feature>
<dbReference type="Gene3D" id="3.30.70.1430">
    <property type="entry name" value="Multidrug efflux transporter AcrB pore domain"/>
    <property type="match status" value="2"/>
</dbReference>
<dbReference type="PRINTS" id="PR00702">
    <property type="entry name" value="ACRIFLAVINRP"/>
</dbReference>
<comment type="caution">
    <text evidence="2">The sequence shown here is derived from an EMBL/GenBank/DDBJ whole genome shotgun (WGS) entry which is preliminary data.</text>
</comment>
<dbReference type="GO" id="GO:0042910">
    <property type="term" value="F:xenobiotic transmembrane transporter activity"/>
    <property type="evidence" value="ECO:0007669"/>
    <property type="project" value="TreeGrafter"/>
</dbReference>
<dbReference type="Gene3D" id="1.20.1640.10">
    <property type="entry name" value="Multidrug efflux transporter AcrB transmembrane domain"/>
    <property type="match status" value="2"/>
</dbReference>
<gene>
    <name evidence="2" type="ORF">EJB06_31245</name>
</gene>
<evidence type="ECO:0000256" key="1">
    <source>
        <dbReference type="SAM" id="Phobius"/>
    </source>
</evidence>
<dbReference type="PANTHER" id="PTHR32063:SF77">
    <property type="entry name" value="ACR FAMILY TRANSPORT PROTEIN"/>
    <property type="match status" value="1"/>
</dbReference>
<evidence type="ECO:0000313" key="2">
    <source>
        <dbReference type="EMBL" id="RSZ55095.1"/>
    </source>
</evidence>
<feature type="transmembrane region" description="Helical" evidence="1">
    <location>
        <begin position="359"/>
        <end position="379"/>
    </location>
</feature>
<dbReference type="Pfam" id="PF00873">
    <property type="entry name" value="ACR_tran"/>
    <property type="match status" value="1"/>
</dbReference>
<protein>
    <submittedName>
        <fullName evidence="2">Efflux RND transporter permease subunit</fullName>
    </submittedName>
</protein>
<name>A0A430HC56_9BURK</name>
<feature type="transmembrane region" description="Helical" evidence="1">
    <location>
        <begin position="833"/>
        <end position="856"/>
    </location>
</feature>
<proteinExistence type="predicted"/>
<dbReference type="Gene3D" id="3.30.70.1320">
    <property type="entry name" value="Multidrug efflux transporter AcrB pore domain like"/>
    <property type="match status" value="1"/>
</dbReference>
<dbReference type="SUPFAM" id="SSF82693">
    <property type="entry name" value="Multidrug efflux transporter AcrB pore domain, PN1, PN2, PC1 and PC2 subdomains"/>
    <property type="match status" value="3"/>
</dbReference>